<organism evidence="2 3">
    <name type="scientific">Halomarina oriensis</name>
    <dbReference type="NCBI Taxonomy" id="671145"/>
    <lineage>
        <taxon>Archaea</taxon>
        <taxon>Methanobacteriati</taxon>
        <taxon>Methanobacteriota</taxon>
        <taxon>Stenosarchaea group</taxon>
        <taxon>Halobacteria</taxon>
        <taxon>Halobacteriales</taxon>
        <taxon>Natronomonadaceae</taxon>
        <taxon>Halomarina</taxon>
    </lineage>
</organism>
<dbReference type="AlphaFoldDB" id="A0A6B0GPH6"/>
<comment type="caution">
    <text evidence="2">The sequence shown here is derived from an EMBL/GenBank/DDBJ whole genome shotgun (WGS) entry which is preliminary data.</text>
</comment>
<keyword evidence="3" id="KW-1185">Reference proteome</keyword>
<sequence>MTLLATLVSWTSSLLATLQETPTPENPFGPITPVTPETPYTAPLDGFDGSSNMLETALDDVVVALGGEALFGLLFLGAVNLVWWVAGGRDLAVPAVFTILVGAMAFPLLPGSYVGLARAIIVLGGASMLLELARRYVLDPGAR</sequence>
<evidence type="ECO:0000313" key="2">
    <source>
        <dbReference type="EMBL" id="MWG35901.1"/>
    </source>
</evidence>
<gene>
    <name evidence="2" type="ORF">GQS65_15650</name>
</gene>
<reference evidence="2 3" key="1">
    <citation type="submission" date="2019-12" db="EMBL/GenBank/DDBJ databases">
        <title>Halocatena pleomorpha gen. nov. sp. nov., an extremely halophilic archaeon of family Halobacteriaceae isolated from saltpan soil.</title>
        <authorList>
            <person name="Pal Y."/>
            <person name="Verma A."/>
            <person name="Krishnamurthi S."/>
            <person name="Kumar P."/>
        </authorList>
    </citation>
    <scope>NUCLEOTIDE SEQUENCE [LARGE SCALE GENOMIC DNA]</scope>
    <source>
        <strain evidence="2 3">JCM 16495</strain>
    </source>
</reference>
<proteinExistence type="predicted"/>
<protein>
    <submittedName>
        <fullName evidence="2">Uncharacterized protein</fullName>
    </submittedName>
</protein>
<evidence type="ECO:0000256" key="1">
    <source>
        <dbReference type="SAM" id="Phobius"/>
    </source>
</evidence>
<dbReference type="RefSeq" id="WP_158205569.1">
    <property type="nucleotide sequence ID" value="NZ_WSZK01000028.1"/>
</dbReference>
<keyword evidence="1" id="KW-0472">Membrane</keyword>
<feature type="transmembrane region" description="Helical" evidence="1">
    <location>
        <begin position="115"/>
        <end position="133"/>
    </location>
</feature>
<keyword evidence="1" id="KW-0812">Transmembrane</keyword>
<accession>A0A6B0GPH6</accession>
<feature type="transmembrane region" description="Helical" evidence="1">
    <location>
        <begin position="61"/>
        <end position="84"/>
    </location>
</feature>
<name>A0A6B0GPH6_9EURY</name>
<dbReference type="Proteomes" id="UP000451471">
    <property type="component" value="Unassembled WGS sequence"/>
</dbReference>
<evidence type="ECO:0000313" key="3">
    <source>
        <dbReference type="Proteomes" id="UP000451471"/>
    </source>
</evidence>
<dbReference type="EMBL" id="WSZK01000028">
    <property type="protein sequence ID" value="MWG35901.1"/>
    <property type="molecule type" value="Genomic_DNA"/>
</dbReference>
<feature type="transmembrane region" description="Helical" evidence="1">
    <location>
        <begin position="91"/>
        <end position="109"/>
    </location>
</feature>
<keyword evidence="1" id="KW-1133">Transmembrane helix</keyword>